<feature type="transmembrane region" description="Helical" evidence="7">
    <location>
        <begin position="140"/>
        <end position="160"/>
    </location>
</feature>
<comment type="subcellular location">
    <subcellularLocation>
        <location evidence="1">Cell membrane</location>
        <topology evidence="1">Multi-pass membrane protein</topology>
    </subcellularLocation>
</comment>
<evidence type="ECO:0000256" key="2">
    <source>
        <dbReference type="ARBA" id="ARBA00008929"/>
    </source>
</evidence>
<feature type="transmembrane region" description="Helical" evidence="7">
    <location>
        <begin position="66"/>
        <end position="89"/>
    </location>
</feature>
<dbReference type="PANTHER" id="PTHR34856:SF2">
    <property type="entry name" value="PROTEIN NRFD"/>
    <property type="match status" value="1"/>
</dbReference>
<accession>A0A2D3W7C5</accession>
<name>A0A2D3W7C5_9BACT</name>
<gene>
    <name evidence="8" type="ORF">CFH80_00570</name>
</gene>
<dbReference type="InterPro" id="IPR005614">
    <property type="entry name" value="NrfD-like"/>
</dbReference>
<dbReference type="InterPro" id="IPR052049">
    <property type="entry name" value="Electron_transfer_protein"/>
</dbReference>
<feature type="transmembrane region" description="Helical" evidence="7">
    <location>
        <begin position="172"/>
        <end position="195"/>
    </location>
</feature>
<evidence type="ECO:0000313" key="9">
    <source>
        <dbReference type="Proteomes" id="UP000231638"/>
    </source>
</evidence>
<keyword evidence="4 7" id="KW-0812">Transmembrane</keyword>
<evidence type="ECO:0000256" key="7">
    <source>
        <dbReference type="SAM" id="Phobius"/>
    </source>
</evidence>
<feature type="transmembrane region" description="Helical" evidence="7">
    <location>
        <begin position="101"/>
        <end position="120"/>
    </location>
</feature>
<feature type="transmembrane region" description="Helical" evidence="7">
    <location>
        <begin position="207"/>
        <end position="227"/>
    </location>
</feature>
<evidence type="ECO:0000256" key="1">
    <source>
        <dbReference type="ARBA" id="ARBA00004651"/>
    </source>
</evidence>
<sequence>MLDHLIPHKTITLRSVFDFERTPFNLFMALTTLLLLAAFAGGFVHYLMHGHHAYGVTREHPWGLLIAMYIFFVVSSTGLCIISSLGHVFHIKSFEFIGKRAIFGAIITIVSGFAVIGLEIGHPVRMVIYNTLSPGFSSAIWGMGVLYSVYLFLIILEFIFLSRDDHKWSRIFGLGGLLVGIAAHSNLGAVFGFLIGRPMANGVFYPVYFILSAMITGCYLLFLMYGYKYKMVFNDEMQKFLMHLGRLLGLLIAILVFFEFWRFLTAIYGNFPERAETALHILGSFNFWVGEVLLGMAIPFVIILYSKAKALKAMIYASVSGMIGIFFMRYDLVHDTLVYPMQTMKIKEYQLAPSWVEYMPTITEWAVAFGGIGICLALYYVGENFFFLDPNQDDAYFQNYSEEA</sequence>
<dbReference type="EMBL" id="DLUG01000019">
    <property type="protein sequence ID" value="DAB37251.1"/>
    <property type="molecule type" value="Genomic_DNA"/>
</dbReference>
<dbReference type="GO" id="GO:0005886">
    <property type="term" value="C:plasma membrane"/>
    <property type="evidence" value="ECO:0007669"/>
    <property type="project" value="UniProtKB-SubCell"/>
</dbReference>
<evidence type="ECO:0000256" key="4">
    <source>
        <dbReference type="ARBA" id="ARBA00022692"/>
    </source>
</evidence>
<evidence type="ECO:0000256" key="3">
    <source>
        <dbReference type="ARBA" id="ARBA00022475"/>
    </source>
</evidence>
<feature type="transmembrane region" description="Helical" evidence="7">
    <location>
        <begin position="247"/>
        <end position="267"/>
    </location>
</feature>
<evidence type="ECO:0000256" key="5">
    <source>
        <dbReference type="ARBA" id="ARBA00022989"/>
    </source>
</evidence>
<organism evidence="8 9">
    <name type="scientific">Sulfurospirillum cavolei</name>
    <dbReference type="NCBI Taxonomy" id="366522"/>
    <lineage>
        <taxon>Bacteria</taxon>
        <taxon>Pseudomonadati</taxon>
        <taxon>Campylobacterota</taxon>
        <taxon>Epsilonproteobacteria</taxon>
        <taxon>Campylobacterales</taxon>
        <taxon>Sulfurospirillaceae</taxon>
        <taxon>Sulfurospirillum</taxon>
    </lineage>
</organism>
<feature type="transmembrane region" description="Helical" evidence="7">
    <location>
        <begin position="313"/>
        <end position="330"/>
    </location>
</feature>
<keyword evidence="3" id="KW-1003">Cell membrane</keyword>
<comment type="similarity">
    <text evidence="2">Belongs to the NrfD family.</text>
</comment>
<keyword evidence="6 7" id="KW-0472">Membrane</keyword>
<keyword evidence="5 7" id="KW-1133">Transmembrane helix</keyword>
<dbReference type="PANTHER" id="PTHR34856">
    <property type="entry name" value="PROTEIN NRFD"/>
    <property type="match status" value="1"/>
</dbReference>
<feature type="transmembrane region" description="Helical" evidence="7">
    <location>
        <begin position="24"/>
        <end position="46"/>
    </location>
</feature>
<protein>
    <submittedName>
        <fullName evidence="8">Molybdopterin oxidoreductase</fullName>
    </submittedName>
</protein>
<reference evidence="8 9" key="1">
    <citation type="journal article" date="2017" name="Front. Microbiol.">
        <title>Comparative Genomic Analysis of the Class Epsilonproteobacteria and Proposed Reclassification to Epsilonbacteraeota (phyl. nov.).</title>
        <authorList>
            <person name="Waite D.W."/>
            <person name="Vanwonterghem I."/>
            <person name="Rinke C."/>
            <person name="Parks D.H."/>
            <person name="Zhang Y."/>
            <person name="Takai K."/>
            <person name="Sievert S.M."/>
            <person name="Simon J."/>
            <person name="Campbell B.J."/>
            <person name="Hanson T.E."/>
            <person name="Woyke T."/>
            <person name="Klotz M.G."/>
            <person name="Hugenholtz P."/>
        </authorList>
    </citation>
    <scope>NUCLEOTIDE SEQUENCE [LARGE SCALE GENOMIC DNA]</scope>
    <source>
        <strain evidence="8">UBA11420</strain>
    </source>
</reference>
<dbReference type="STRING" id="366522.GCA_001548055_00918"/>
<feature type="transmembrane region" description="Helical" evidence="7">
    <location>
        <begin position="287"/>
        <end position="306"/>
    </location>
</feature>
<dbReference type="RefSeq" id="WP_041963698.1">
    <property type="nucleotide sequence ID" value="NZ_CAXYUJ010000062.1"/>
</dbReference>
<dbReference type="Pfam" id="PF03916">
    <property type="entry name" value="NrfD"/>
    <property type="match status" value="1"/>
</dbReference>
<feature type="transmembrane region" description="Helical" evidence="7">
    <location>
        <begin position="362"/>
        <end position="381"/>
    </location>
</feature>
<evidence type="ECO:0000256" key="6">
    <source>
        <dbReference type="ARBA" id="ARBA00023136"/>
    </source>
</evidence>
<proteinExistence type="inferred from homology"/>
<dbReference type="AlphaFoldDB" id="A0A2D3W7C5"/>
<evidence type="ECO:0000313" key="8">
    <source>
        <dbReference type="EMBL" id="DAB37251.1"/>
    </source>
</evidence>
<comment type="caution">
    <text evidence="8">The sequence shown here is derived from an EMBL/GenBank/DDBJ whole genome shotgun (WGS) entry which is preliminary data.</text>
</comment>
<dbReference type="Proteomes" id="UP000231638">
    <property type="component" value="Unassembled WGS sequence"/>
</dbReference>